<dbReference type="Gene3D" id="3.30.2350.10">
    <property type="entry name" value="Pseudouridine synthase"/>
    <property type="match status" value="1"/>
</dbReference>
<dbReference type="FunFam" id="3.30.2350.10:FF:000001">
    <property type="entry name" value="H/ACA ribonucleoprotein complex subunit CBF5"/>
    <property type="match status" value="1"/>
</dbReference>
<evidence type="ECO:0000313" key="6">
    <source>
        <dbReference type="EMBL" id="KAF5750258.1"/>
    </source>
</evidence>
<dbReference type="GO" id="GO:0031120">
    <property type="term" value="P:snRNA pseudouridine synthesis"/>
    <property type="evidence" value="ECO:0007669"/>
    <property type="project" value="TreeGrafter"/>
</dbReference>
<dbReference type="PROSITE" id="PS50890">
    <property type="entry name" value="PUA"/>
    <property type="match status" value="1"/>
</dbReference>
<dbReference type="Pfam" id="PF16198">
    <property type="entry name" value="TruB_C_2"/>
    <property type="match status" value="1"/>
</dbReference>
<dbReference type="CDD" id="cd02572">
    <property type="entry name" value="PseudoU_synth_hDyskerin"/>
    <property type="match status" value="1"/>
</dbReference>
<dbReference type="AlphaFoldDB" id="A0A7J7DV70"/>
<feature type="region of interest" description="Disordered" evidence="3">
    <location>
        <begin position="491"/>
        <end position="579"/>
    </location>
</feature>
<dbReference type="GO" id="GO:0009982">
    <property type="term" value="F:pseudouridine synthase activity"/>
    <property type="evidence" value="ECO:0007669"/>
    <property type="project" value="InterPro"/>
</dbReference>
<dbReference type="InterPro" id="IPR004521">
    <property type="entry name" value="Uncharacterised_CHP00451"/>
</dbReference>
<sequence length="579" mass="65087">MAEVEISRSEKKRHKKKSVPESDDKDTASGTDTANADFMIKPQSYTPSLDTSQWPILLKNYDRLNVRTGHYTPLPSGCSPLKRPLAEYIKYGILNLDKPANPSSHEVVAWIKRILRVEKTGHSGTLDPKVTGNLIVCIDRATRLVKSQQGAGKEYVCVARLHSKVPDVAKVARALETLTGAVFQRPPLISAVKRQLRIRTIYESKLLEYDADRHLVIFWISCEAGTYVRTMCVHLGLILGVGGHMQELRRVRSGISGEKDNMVTMHDVLDAQWMYDNYRDETYLRRVIMPLEVLLTSYKRLVVKDSAVNAICYGAKLMIPGLLRFENDIEVGEEIVLMTTKGEAIALGIAEMTTAVMATCDHGVVSKIKRVVMDRDTYPRKWGLGPRASMKKKLITEGKLDKHGKPNESTPQEWLRSVVLPTGGDSLVASLAAAATKEDEGEGRKRKLDDSNDSPAKVPAKKAKKNTEEFEKEEKLEVKKEVGNVVVEVEVEKSEKKKKKKKNKEGDNEEILKVQETEVKKELKDKDEDGSPEKSEKKKKKKKDKKNEELTAVVNGNEVEADKSEKKKKKKKKDKDADE</sequence>
<dbReference type="FunCoup" id="A0A7J7DV70">
    <property type="interactions" value="4167"/>
</dbReference>
<dbReference type="GO" id="GO:0000495">
    <property type="term" value="P:box H/ACA sno(s)RNA 3'-end processing"/>
    <property type="evidence" value="ECO:0007669"/>
    <property type="project" value="TreeGrafter"/>
</dbReference>
<dbReference type="InterPro" id="IPR020103">
    <property type="entry name" value="PsdUridine_synth_cat_dom_sf"/>
</dbReference>
<dbReference type="CDD" id="cd21148">
    <property type="entry name" value="PUA_Cbf5"/>
    <property type="match status" value="1"/>
</dbReference>
<dbReference type="SMART" id="SM01136">
    <property type="entry name" value="DKCLD"/>
    <property type="match status" value="1"/>
</dbReference>
<evidence type="ECO:0000259" key="4">
    <source>
        <dbReference type="SMART" id="SM00359"/>
    </source>
</evidence>
<dbReference type="Pfam" id="PF01472">
    <property type="entry name" value="PUA"/>
    <property type="match status" value="1"/>
</dbReference>
<feature type="region of interest" description="Disordered" evidence="3">
    <location>
        <begin position="433"/>
        <end position="476"/>
    </location>
</feature>
<dbReference type="InterPro" id="IPR002478">
    <property type="entry name" value="PUA"/>
</dbReference>
<dbReference type="OrthoDB" id="10250002at2759"/>
<keyword evidence="2" id="KW-0413">Isomerase</keyword>
<evidence type="ECO:0000259" key="5">
    <source>
        <dbReference type="SMART" id="SM01136"/>
    </source>
</evidence>
<feature type="domain" description="PUA" evidence="4">
    <location>
        <begin position="299"/>
        <end position="373"/>
    </location>
</feature>
<comment type="similarity">
    <text evidence="1">Belongs to the pseudouridine synthase TruB family.</text>
</comment>
<dbReference type="InterPro" id="IPR012960">
    <property type="entry name" value="Dyskerin-like"/>
</dbReference>
<dbReference type="GO" id="GO:0031118">
    <property type="term" value="P:rRNA pseudouridine synthesis"/>
    <property type="evidence" value="ECO:0007669"/>
    <property type="project" value="TreeGrafter"/>
</dbReference>
<dbReference type="InterPro" id="IPR004802">
    <property type="entry name" value="tRNA_PsdUridine_synth_B_fam"/>
</dbReference>
<feature type="compositionally biased region" description="Basic and acidic residues" evidence="3">
    <location>
        <begin position="465"/>
        <end position="476"/>
    </location>
</feature>
<organism evidence="6 7">
    <name type="scientific">Tripterygium wilfordii</name>
    <name type="common">Thunder God vine</name>
    <dbReference type="NCBI Taxonomy" id="458696"/>
    <lineage>
        <taxon>Eukaryota</taxon>
        <taxon>Viridiplantae</taxon>
        <taxon>Streptophyta</taxon>
        <taxon>Embryophyta</taxon>
        <taxon>Tracheophyta</taxon>
        <taxon>Spermatophyta</taxon>
        <taxon>Magnoliopsida</taxon>
        <taxon>eudicotyledons</taxon>
        <taxon>Gunneridae</taxon>
        <taxon>Pentapetalae</taxon>
        <taxon>rosids</taxon>
        <taxon>fabids</taxon>
        <taxon>Celastrales</taxon>
        <taxon>Celastraceae</taxon>
        <taxon>Tripterygium</taxon>
    </lineage>
</organism>
<dbReference type="PANTHER" id="PTHR23127:SF0">
    <property type="entry name" value="H_ACA RIBONUCLEOPROTEIN COMPLEX SUBUNIT DKC1"/>
    <property type="match status" value="1"/>
</dbReference>
<dbReference type="PANTHER" id="PTHR23127">
    <property type="entry name" value="CENTROMERE/MICROTUBULE BINDING PROTEIN CBF5"/>
    <property type="match status" value="1"/>
</dbReference>
<dbReference type="NCBIfam" id="NF003280">
    <property type="entry name" value="PRK04270.1"/>
    <property type="match status" value="1"/>
</dbReference>
<dbReference type="EMBL" id="JAAARO010000003">
    <property type="protein sequence ID" value="KAF5750258.1"/>
    <property type="molecule type" value="Genomic_DNA"/>
</dbReference>
<protein>
    <submittedName>
        <fullName evidence="6">H/ACA ribonucleoprotein complex subunit 4</fullName>
    </submittedName>
</protein>
<evidence type="ECO:0000256" key="2">
    <source>
        <dbReference type="ARBA" id="ARBA00023235"/>
    </source>
</evidence>
<dbReference type="Proteomes" id="UP000593562">
    <property type="component" value="Unassembled WGS sequence"/>
</dbReference>
<dbReference type="Pfam" id="PF01509">
    <property type="entry name" value="TruB_N"/>
    <property type="match status" value="1"/>
</dbReference>
<keyword evidence="7" id="KW-1185">Reference proteome</keyword>
<dbReference type="InterPro" id="IPR015947">
    <property type="entry name" value="PUA-like_sf"/>
</dbReference>
<dbReference type="Gene3D" id="2.30.130.10">
    <property type="entry name" value="PUA domain"/>
    <property type="match status" value="1"/>
</dbReference>
<dbReference type="NCBIfam" id="TIGR00451">
    <property type="entry name" value="unchar_dom_2"/>
    <property type="match status" value="1"/>
</dbReference>
<dbReference type="InterPro" id="IPR002501">
    <property type="entry name" value="PsdUridine_synth_N"/>
</dbReference>
<gene>
    <name evidence="6" type="ORF">HS088_TW03G00592</name>
</gene>
<keyword evidence="6" id="KW-0687">Ribonucleoprotein</keyword>
<dbReference type="NCBIfam" id="TIGR00425">
    <property type="entry name" value="CBF5"/>
    <property type="match status" value="1"/>
</dbReference>
<name>A0A7J7DV70_TRIWF</name>
<dbReference type="InterPro" id="IPR032819">
    <property type="entry name" value="TruB_C"/>
</dbReference>
<accession>A0A7J7DV70</accession>
<dbReference type="SUPFAM" id="SSF88697">
    <property type="entry name" value="PUA domain-like"/>
    <property type="match status" value="1"/>
</dbReference>
<comment type="caution">
    <text evidence="6">The sequence shown here is derived from an EMBL/GenBank/DDBJ whole genome shotgun (WGS) entry which is preliminary data.</text>
</comment>
<proteinExistence type="inferred from homology"/>
<dbReference type="InParanoid" id="A0A7J7DV70"/>
<evidence type="ECO:0000256" key="3">
    <source>
        <dbReference type="SAM" id="MobiDB-lite"/>
    </source>
</evidence>
<dbReference type="InterPro" id="IPR036974">
    <property type="entry name" value="PUA_sf"/>
</dbReference>
<evidence type="ECO:0000256" key="1">
    <source>
        <dbReference type="ARBA" id="ARBA00008999"/>
    </source>
</evidence>
<dbReference type="GO" id="GO:1990481">
    <property type="term" value="P:mRNA pseudouridine synthesis"/>
    <property type="evidence" value="ECO:0007669"/>
    <property type="project" value="TreeGrafter"/>
</dbReference>
<feature type="domain" description="Dyskerin-like" evidence="5">
    <location>
        <begin position="50"/>
        <end position="108"/>
    </location>
</feature>
<dbReference type="GO" id="GO:0003723">
    <property type="term" value="F:RNA binding"/>
    <property type="evidence" value="ECO:0007669"/>
    <property type="project" value="InterPro"/>
</dbReference>
<dbReference type="Pfam" id="PF08068">
    <property type="entry name" value="DKCLD"/>
    <property type="match status" value="1"/>
</dbReference>
<dbReference type="SUPFAM" id="SSF55120">
    <property type="entry name" value="Pseudouridine synthase"/>
    <property type="match status" value="1"/>
</dbReference>
<evidence type="ECO:0000313" key="7">
    <source>
        <dbReference type="Proteomes" id="UP000593562"/>
    </source>
</evidence>
<feature type="compositionally biased region" description="Basic and acidic residues" evidence="3">
    <location>
        <begin position="504"/>
        <end position="536"/>
    </location>
</feature>
<feature type="compositionally biased region" description="Basic and acidic residues" evidence="3">
    <location>
        <begin position="18"/>
        <end position="27"/>
    </location>
</feature>
<dbReference type="GO" id="GO:0031429">
    <property type="term" value="C:box H/ACA snoRNP complex"/>
    <property type="evidence" value="ECO:0007669"/>
    <property type="project" value="TreeGrafter"/>
</dbReference>
<feature type="region of interest" description="Disordered" evidence="3">
    <location>
        <begin position="1"/>
        <end position="36"/>
    </location>
</feature>
<reference evidence="6 7" key="1">
    <citation type="journal article" date="2020" name="Nat. Commun.">
        <title>Genome of Tripterygium wilfordii and identification of cytochrome P450 involved in triptolide biosynthesis.</title>
        <authorList>
            <person name="Tu L."/>
            <person name="Su P."/>
            <person name="Zhang Z."/>
            <person name="Gao L."/>
            <person name="Wang J."/>
            <person name="Hu T."/>
            <person name="Zhou J."/>
            <person name="Zhang Y."/>
            <person name="Zhao Y."/>
            <person name="Liu Y."/>
            <person name="Song Y."/>
            <person name="Tong Y."/>
            <person name="Lu Y."/>
            <person name="Yang J."/>
            <person name="Xu C."/>
            <person name="Jia M."/>
            <person name="Peters R.J."/>
            <person name="Huang L."/>
            <person name="Gao W."/>
        </authorList>
    </citation>
    <scope>NUCLEOTIDE SEQUENCE [LARGE SCALE GENOMIC DNA]</scope>
    <source>
        <strain evidence="7">cv. XIE 37</strain>
        <tissue evidence="6">Leaf</tissue>
    </source>
</reference>
<dbReference type="SMART" id="SM00359">
    <property type="entry name" value="PUA"/>
    <property type="match status" value="1"/>
</dbReference>